<dbReference type="InterPro" id="IPR006166">
    <property type="entry name" value="ERCC4_domain"/>
</dbReference>
<name>A0A6M3XGT2_9ZZZZ</name>
<dbReference type="EMBL" id="MT144668">
    <property type="protein sequence ID" value="QJH96989.1"/>
    <property type="molecule type" value="Genomic_DNA"/>
</dbReference>
<evidence type="ECO:0000256" key="2">
    <source>
        <dbReference type="ARBA" id="ARBA00022801"/>
    </source>
</evidence>
<dbReference type="GO" id="GO:0000724">
    <property type="term" value="P:double-strand break repair via homologous recombination"/>
    <property type="evidence" value="ECO:0007669"/>
    <property type="project" value="TreeGrafter"/>
</dbReference>
<evidence type="ECO:0000256" key="1">
    <source>
        <dbReference type="ARBA" id="ARBA00022763"/>
    </source>
</evidence>
<evidence type="ECO:0000256" key="4">
    <source>
        <dbReference type="ARBA" id="ARBA00023204"/>
    </source>
</evidence>
<dbReference type="Gene3D" id="3.40.50.10130">
    <property type="match status" value="1"/>
</dbReference>
<evidence type="ECO:0000259" key="5">
    <source>
        <dbReference type="SMART" id="SM00891"/>
    </source>
</evidence>
<dbReference type="PANTHER" id="PTHR10150">
    <property type="entry name" value="DNA REPAIR ENDONUCLEASE XPF"/>
    <property type="match status" value="1"/>
</dbReference>
<sequence length="218" mass="25243">MPYNIIIDSREPKSIVTMIKELGIPVEVRTLETGDYILSDILIERKEIKDLFNSLRQGRLWNQLYNMKLTGMRGLLIIVGDIPTYDYYKKRPISKEKYIYFSNTISSIQLISYLSYNLGFKQVKTNREFIKELEKIWNYSGKKESKAPVLVKKEEDVFSTKINMLTCISGVGRVIAEELAKFPFSKLINLSEEEISNILVNNRKIGVKSKKIKEVLSS</sequence>
<dbReference type="CDD" id="cd22367">
    <property type="entry name" value="XPF_ERCC4_MUS81-like"/>
    <property type="match status" value="1"/>
</dbReference>
<dbReference type="GO" id="GO:0003697">
    <property type="term" value="F:single-stranded DNA binding"/>
    <property type="evidence" value="ECO:0007669"/>
    <property type="project" value="TreeGrafter"/>
</dbReference>
<keyword evidence="1" id="KW-0227">DNA damage</keyword>
<proteinExistence type="predicted"/>
<dbReference type="GO" id="GO:0000110">
    <property type="term" value="C:nucleotide-excision repair factor 1 complex"/>
    <property type="evidence" value="ECO:0007669"/>
    <property type="project" value="TreeGrafter"/>
</dbReference>
<dbReference type="GO" id="GO:1901255">
    <property type="term" value="P:nucleotide-excision repair involved in interstrand cross-link repair"/>
    <property type="evidence" value="ECO:0007669"/>
    <property type="project" value="TreeGrafter"/>
</dbReference>
<dbReference type="SMART" id="SM00891">
    <property type="entry name" value="ERCC4"/>
    <property type="match status" value="1"/>
</dbReference>
<dbReference type="SUPFAM" id="SSF52980">
    <property type="entry name" value="Restriction endonuclease-like"/>
    <property type="match status" value="1"/>
</dbReference>
<dbReference type="GO" id="GO:0000014">
    <property type="term" value="F:single-stranded DNA endodeoxyribonuclease activity"/>
    <property type="evidence" value="ECO:0007669"/>
    <property type="project" value="TreeGrafter"/>
</dbReference>
<dbReference type="PANTHER" id="PTHR10150:SF0">
    <property type="entry name" value="DNA REPAIR ENDONUCLEASE XPF"/>
    <property type="match status" value="1"/>
</dbReference>
<evidence type="ECO:0000256" key="3">
    <source>
        <dbReference type="ARBA" id="ARBA00023125"/>
    </source>
</evidence>
<evidence type="ECO:0000313" key="6">
    <source>
        <dbReference type="EMBL" id="QJH96989.1"/>
    </source>
</evidence>
<keyword evidence="2" id="KW-0378">Hydrolase</keyword>
<reference evidence="6" key="1">
    <citation type="submission" date="2020-03" db="EMBL/GenBank/DDBJ databases">
        <title>The deep terrestrial virosphere.</title>
        <authorList>
            <person name="Holmfeldt K."/>
            <person name="Nilsson E."/>
            <person name="Simone D."/>
            <person name="Lopez-Fernandez M."/>
            <person name="Wu X."/>
            <person name="de Brujin I."/>
            <person name="Lundin D."/>
            <person name="Andersson A."/>
            <person name="Bertilsson S."/>
            <person name="Dopson M."/>
        </authorList>
    </citation>
    <scope>NUCLEOTIDE SEQUENCE</scope>
    <source>
        <strain evidence="6">TM448B00884</strain>
    </source>
</reference>
<organism evidence="6">
    <name type="scientific">viral metagenome</name>
    <dbReference type="NCBI Taxonomy" id="1070528"/>
    <lineage>
        <taxon>unclassified sequences</taxon>
        <taxon>metagenomes</taxon>
        <taxon>organismal metagenomes</taxon>
    </lineage>
</organism>
<dbReference type="GO" id="GO:0003684">
    <property type="term" value="F:damaged DNA binding"/>
    <property type="evidence" value="ECO:0007669"/>
    <property type="project" value="TreeGrafter"/>
</dbReference>
<keyword evidence="3" id="KW-0238">DNA-binding</keyword>
<dbReference type="Pfam" id="PF02732">
    <property type="entry name" value="ERCC4"/>
    <property type="match status" value="1"/>
</dbReference>
<protein>
    <submittedName>
        <fullName evidence="6">Putative nuclease</fullName>
    </submittedName>
</protein>
<accession>A0A6M3XGT2</accession>
<dbReference type="GO" id="GO:0000712">
    <property type="term" value="P:resolution of meiotic recombination intermediates"/>
    <property type="evidence" value="ECO:0007669"/>
    <property type="project" value="TreeGrafter"/>
</dbReference>
<keyword evidence="4" id="KW-0234">DNA repair</keyword>
<gene>
    <name evidence="6" type="ORF">TM448B00884_0040</name>
</gene>
<feature type="domain" description="ERCC4" evidence="5">
    <location>
        <begin position="4"/>
        <end position="83"/>
    </location>
</feature>
<dbReference type="InterPro" id="IPR011335">
    <property type="entry name" value="Restrct_endonuc-II-like"/>
</dbReference>
<dbReference type="AlphaFoldDB" id="A0A6M3XGT2"/>